<evidence type="ECO:0000256" key="1">
    <source>
        <dbReference type="SAM" id="Phobius"/>
    </source>
</evidence>
<sequence length="324" mass="37961">MMTCIVGFRYHTGSDLNNYEFVYYRIINGIATDYEVLYRVIVHLVHFLHLNFQAVVLIHAIVSFSFIYLTMNNMCSSKMEAAIFITFFYAFMFTTYFTIMRQFMSAAIIAYIFSRDFKSKKEYVELGVLFLLACLSHTGAIVLIPIYLLFKSKIFESNVTRIVALAVALFIGTNSYSLAMIGRLVEYFKRYAYYTLKTNFGSSEGAAVTVIFLSAIYVYLVASAYFCEERYEKAKKVSDAMAITLFVYFITLIVGWFHRAYWYTFIFAAFIPCWFRRRIPKIGKFDIGFLLILFACMYAVYFYLTLENTQPNMFPYQFRINIFE</sequence>
<organism evidence="2 3">
    <name type="scientific">Sporofaciens musculi</name>
    <dbReference type="NCBI Taxonomy" id="2681861"/>
    <lineage>
        <taxon>Bacteria</taxon>
        <taxon>Bacillati</taxon>
        <taxon>Bacillota</taxon>
        <taxon>Clostridia</taxon>
        <taxon>Lachnospirales</taxon>
        <taxon>Lachnospiraceae</taxon>
        <taxon>Sporofaciens</taxon>
    </lineage>
</organism>
<dbReference type="Pfam" id="PF14897">
    <property type="entry name" value="EpsG"/>
    <property type="match status" value="1"/>
</dbReference>
<evidence type="ECO:0000313" key="3">
    <source>
        <dbReference type="Proteomes" id="UP000460412"/>
    </source>
</evidence>
<keyword evidence="1" id="KW-0812">Transmembrane</keyword>
<keyword evidence="1" id="KW-1133">Transmembrane helix</keyword>
<dbReference type="AlphaFoldDB" id="A0A7X3MHC1"/>
<feature type="transmembrane region" description="Helical" evidence="1">
    <location>
        <begin position="205"/>
        <end position="225"/>
    </location>
</feature>
<evidence type="ECO:0008006" key="4">
    <source>
        <dbReference type="Google" id="ProtNLM"/>
    </source>
</evidence>
<feature type="transmembrane region" description="Helical" evidence="1">
    <location>
        <begin position="47"/>
        <end position="69"/>
    </location>
</feature>
<accession>A0A7X3MHC1</accession>
<feature type="transmembrane region" description="Helical" evidence="1">
    <location>
        <begin position="162"/>
        <end position="185"/>
    </location>
</feature>
<protein>
    <recommendedName>
        <fullName evidence="4">EpsG family protein</fullName>
    </recommendedName>
</protein>
<feature type="transmembrane region" description="Helical" evidence="1">
    <location>
        <begin position="237"/>
        <end position="254"/>
    </location>
</feature>
<feature type="transmembrane region" description="Helical" evidence="1">
    <location>
        <begin position="260"/>
        <end position="275"/>
    </location>
</feature>
<dbReference type="Proteomes" id="UP000460412">
    <property type="component" value="Unassembled WGS sequence"/>
</dbReference>
<name>A0A7X3MHC1_9FIRM</name>
<dbReference type="EMBL" id="WUQX01000001">
    <property type="protein sequence ID" value="MXP76448.1"/>
    <property type="molecule type" value="Genomic_DNA"/>
</dbReference>
<reference evidence="2 3" key="1">
    <citation type="submission" date="2019-12" db="EMBL/GenBank/DDBJ databases">
        <title>Sporaefaciens musculi gen. nov., sp. nov., a novel bacterium isolated from the caecum of an obese mouse.</title>
        <authorList>
            <person name="Rasmussen T.S."/>
            <person name="Streidl T."/>
            <person name="Hitch T.C.A."/>
            <person name="Wortmann E."/>
            <person name="Deptula P."/>
            <person name="Hansen M."/>
            <person name="Nielsen D.S."/>
            <person name="Clavel T."/>
            <person name="Vogensen F.K."/>
        </authorList>
    </citation>
    <scope>NUCLEOTIDE SEQUENCE [LARGE SCALE GENOMIC DNA]</scope>
    <source>
        <strain evidence="2 3">WCA-9-b2</strain>
    </source>
</reference>
<comment type="caution">
    <text evidence="2">The sequence shown here is derived from an EMBL/GenBank/DDBJ whole genome shotgun (WGS) entry which is preliminary data.</text>
</comment>
<feature type="transmembrane region" description="Helical" evidence="1">
    <location>
        <begin position="126"/>
        <end position="150"/>
    </location>
</feature>
<feature type="transmembrane region" description="Helical" evidence="1">
    <location>
        <begin position="81"/>
        <end position="114"/>
    </location>
</feature>
<proteinExistence type="predicted"/>
<keyword evidence="1" id="KW-0472">Membrane</keyword>
<gene>
    <name evidence="2" type="ORF">GN277_13900</name>
</gene>
<keyword evidence="3" id="KW-1185">Reference proteome</keyword>
<dbReference type="InterPro" id="IPR049458">
    <property type="entry name" value="EpsG-like"/>
</dbReference>
<evidence type="ECO:0000313" key="2">
    <source>
        <dbReference type="EMBL" id="MXP76448.1"/>
    </source>
</evidence>
<feature type="transmembrane region" description="Helical" evidence="1">
    <location>
        <begin position="287"/>
        <end position="306"/>
    </location>
</feature>